<proteinExistence type="predicted"/>
<dbReference type="AlphaFoldDB" id="A0A7S8EDY1"/>
<keyword evidence="2" id="KW-0255">Endonuclease</keyword>
<dbReference type="Gene3D" id="3.90.1570.10">
    <property type="entry name" value="tt1808, chain A"/>
    <property type="match status" value="1"/>
</dbReference>
<sequence length="205" mass="23267">MGLTSKILPSGTIIAQDVAEKAFLETYTQKAPSEWINGSVIDLPLHDETCKDVQGFLTELFRNYFSASGQAGQVGENALFKTPETLRRPDVIVYQATDQSHTPVEQALLIVEISTPESHRRDRVEKFLAYEMARVPEYWVIDMATEEVLFYHLNDNGLYELAELDEAYLYHSTSLPKLQISPDIFWQEPLPDSDEVIALAKAMLR</sequence>
<dbReference type="InterPro" id="IPR012296">
    <property type="entry name" value="Nuclease_put_TT1808"/>
</dbReference>
<evidence type="ECO:0000313" key="2">
    <source>
        <dbReference type="EMBL" id="QPC85069.1"/>
    </source>
</evidence>
<evidence type="ECO:0000259" key="1">
    <source>
        <dbReference type="Pfam" id="PF05685"/>
    </source>
</evidence>
<dbReference type="InterPro" id="IPR011335">
    <property type="entry name" value="Restrct_endonuc-II-like"/>
</dbReference>
<dbReference type="PANTHER" id="PTHR34107">
    <property type="entry name" value="SLL0198 PROTEIN-RELATED"/>
    <property type="match status" value="1"/>
</dbReference>
<dbReference type="Proteomes" id="UP000594468">
    <property type="component" value="Chromosome"/>
</dbReference>
<organism evidence="2 3">
    <name type="scientific">Phototrophicus methaneseepsis</name>
    <dbReference type="NCBI Taxonomy" id="2710758"/>
    <lineage>
        <taxon>Bacteria</taxon>
        <taxon>Bacillati</taxon>
        <taxon>Chloroflexota</taxon>
        <taxon>Candidatus Thermofontia</taxon>
        <taxon>Phototrophicales</taxon>
        <taxon>Phototrophicaceae</taxon>
        <taxon>Phototrophicus</taxon>
    </lineage>
</organism>
<dbReference type="InterPro" id="IPR008538">
    <property type="entry name" value="Uma2"/>
</dbReference>
<keyword evidence="2" id="KW-0378">Hydrolase</keyword>
<protein>
    <submittedName>
        <fullName evidence="2">Uma2 family endonuclease</fullName>
    </submittedName>
</protein>
<keyword evidence="2" id="KW-0540">Nuclease</keyword>
<dbReference type="EMBL" id="CP062983">
    <property type="protein sequence ID" value="QPC85069.1"/>
    <property type="molecule type" value="Genomic_DNA"/>
</dbReference>
<evidence type="ECO:0000313" key="3">
    <source>
        <dbReference type="Proteomes" id="UP000594468"/>
    </source>
</evidence>
<dbReference type="Pfam" id="PF05685">
    <property type="entry name" value="Uma2"/>
    <property type="match status" value="1"/>
</dbReference>
<accession>A0A7S8EDY1</accession>
<dbReference type="CDD" id="cd06260">
    <property type="entry name" value="DUF820-like"/>
    <property type="match status" value="1"/>
</dbReference>
<dbReference type="PANTHER" id="PTHR34107:SF2">
    <property type="entry name" value="SLL0888 PROTEIN"/>
    <property type="match status" value="1"/>
</dbReference>
<name>A0A7S8EDY1_9CHLR</name>
<gene>
    <name evidence="2" type="ORF">G4Y79_12090</name>
</gene>
<keyword evidence="3" id="KW-1185">Reference proteome</keyword>
<reference evidence="2 3" key="1">
    <citation type="submission" date="2020-02" db="EMBL/GenBank/DDBJ databases">
        <authorList>
            <person name="Zheng R.K."/>
            <person name="Sun C.M."/>
        </authorList>
    </citation>
    <scope>NUCLEOTIDE SEQUENCE [LARGE SCALE GENOMIC DNA]</scope>
    <source>
        <strain evidence="3">rifampicinis</strain>
    </source>
</reference>
<dbReference type="RefSeq" id="WP_195173132.1">
    <property type="nucleotide sequence ID" value="NZ_CP062983.1"/>
</dbReference>
<dbReference type="KEGG" id="pmet:G4Y79_12090"/>
<dbReference type="SUPFAM" id="SSF52980">
    <property type="entry name" value="Restriction endonuclease-like"/>
    <property type="match status" value="1"/>
</dbReference>
<dbReference type="GO" id="GO:0004519">
    <property type="term" value="F:endonuclease activity"/>
    <property type="evidence" value="ECO:0007669"/>
    <property type="project" value="UniProtKB-KW"/>
</dbReference>
<feature type="domain" description="Putative restriction endonuclease" evidence="1">
    <location>
        <begin position="28"/>
        <end position="180"/>
    </location>
</feature>